<dbReference type="InterPro" id="IPR001387">
    <property type="entry name" value="Cro/C1-type_HTH"/>
</dbReference>
<dbReference type="Pfam" id="PF01381">
    <property type="entry name" value="HTH_3"/>
    <property type="match status" value="1"/>
</dbReference>
<feature type="domain" description="HTH cro/C1-type" evidence="2">
    <location>
        <begin position="7"/>
        <end position="61"/>
    </location>
</feature>
<dbReference type="AlphaFoldDB" id="A0A5Y9Y2P5"/>
<proteinExistence type="predicted"/>
<dbReference type="PROSITE" id="PS50943">
    <property type="entry name" value="HTH_CROC1"/>
    <property type="match status" value="1"/>
</dbReference>
<gene>
    <name evidence="3" type="ORF">F0154_03295</name>
</gene>
<dbReference type="Gene3D" id="1.10.260.40">
    <property type="entry name" value="lambda repressor-like DNA-binding domains"/>
    <property type="match status" value="1"/>
</dbReference>
<reference evidence="3" key="1">
    <citation type="submission" date="2019-09" db="EMBL/GenBank/DDBJ databases">
        <authorList>
            <consortium name="PulseNet: The National Subtyping Network for Foodborne Disease Surveillance"/>
            <person name="Tarr C.L."/>
            <person name="Trees E."/>
            <person name="Katz L.S."/>
            <person name="Carleton-Romer H.A."/>
            <person name="Stroika S."/>
            <person name="Kucerova Z."/>
            <person name="Roache K.F."/>
            <person name="Sabol A.L."/>
            <person name="Besser J."/>
            <person name="Gerner-Smidt P."/>
        </authorList>
    </citation>
    <scope>NUCLEOTIDE SEQUENCE</scope>
    <source>
        <strain evidence="3">PNUSAS095236</strain>
    </source>
</reference>
<organism evidence="3">
    <name type="scientific">Salmonella enterica</name>
    <name type="common">Salmonella choleraesuis</name>
    <dbReference type="NCBI Taxonomy" id="28901"/>
    <lineage>
        <taxon>Bacteria</taxon>
        <taxon>Pseudomonadati</taxon>
        <taxon>Pseudomonadota</taxon>
        <taxon>Gammaproteobacteria</taxon>
        <taxon>Enterobacterales</taxon>
        <taxon>Enterobacteriaceae</taxon>
        <taxon>Salmonella</taxon>
    </lineage>
</organism>
<dbReference type="RefSeq" id="WP_262941958.1">
    <property type="nucleotide sequence ID" value="NZ_JAFNKP010000002.1"/>
</dbReference>
<dbReference type="SMART" id="SM00530">
    <property type="entry name" value="HTH_XRE"/>
    <property type="match status" value="1"/>
</dbReference>
<evidence type="ECO:0000313" key="3">
    <source>
        <dbReference type="EMBL" id="ECQ8325654.1"/>
    </source>
</evidence>
<dbReference type="EMBL" id="AAKDBL010000002">
    <property type="protein sequence ID" value="ECQ8325654.1"/>
    <property type="molecule type" value="Genomic_DNA"/>
</dbReference>
<dbReference type="SUPFAM" id="SSF47413">
    <property type="entry name" value="lambda repressor-like DNA-binding domains"/>
    <property type="match status" value="1"/>
</dbReference>
<protein>
    <submittedName>
        <fullName evidence="3">Helix-turn-helix transcriptional regulator</fullName>
    </submittedName>
</protein>
<dbReference type="CDD" id="cd00093">
    <property type="entry name" value="HTH_XRE"/>
    <property type="match status" value="1"/>
</dbReference>
<evidence type="ECO:0000259" key="2">
    <source>
        <dbReference type="PROSITE" id="PS50943"/>
    </source>
</evidence>
<accession>A0A5Y9Y2P5</accession>
<dbReference type="InterPro" id="IPR010982">
    <property type="entry name" value="Lambda_DNA-bd_dom_sf"/>
</dbReference>
<evidence type="ECO:0000256" key="1">
    <source>
        <dbReference type="SAM" id="Coils"/>
    </source>
</evidence>
<name>A0A5Y9Y2P5_SALER</name>
<keyword evidence="1" id="KW-0175">Coiled coil</keyword>
<sequence>MNIKERLKKILANKALSITDAAALCDIPYRSLQNYLRGEREPNAEALISIGTHLGINIDWLLTGRGKMYLSEHTDVLTEQPEYSHSDLKLLELLNQLEPDVRKDLLRSAAEKQRVAALEKKVEELSLQLAEVKRSA</sequence>
<comment type="caution">
    <text evidence="3">The sequence shown here is derived from an EMBL/GenBank/DDBJ whole genome shotgun (WGS) entry which is preliminary data.</text>
</comment>
<dbReference type="GO" id="GO:0003677">
    <property type="term" value="F:DNA binding"/>
    <property type="evidence" value="ECO:0007669"/>
    <property type="project" value="InterPro"/>
</dbReference>
<feature type="coiled-coil region" evidence="1">
    <location>
        <begin position="108"/>
        <end position="135"/>
    </location>
</feature>